<dbReference type="AlphaFoldDB" id="A0A0E9UYW9"/>
<proteinExistence type="predicted"/>
<organism evidence="1">
    <name type="scientific">Anguilla anguilla</name>
    <name type="common">European freshwater eel</name>
    <name type="synonym">Muraena anguilla</name>
    <dbReference type="NCBI Taxonomy" id="7936"/>
    <lineage>
        <taxon>Eukaryota</taxon>
        <taxon>Metazoa</taxon>
        <taxon>Chordata</taxon>
        <taxon>Craniata</taxon>
        <taxon>Vertebrata</taxon>
        <taxon>Euteleostomi</taxon>
        <taxon>Actinopterygii</taxon>
        <taxon>Neopterygii</taxon>
        <taxon>Teleostei</taxon>
        <taxon>Anguilliformes</taxon>
        <taxon>Anguillidae</taxon>
        <taxon>Anguilla</taxon>
    </lineage>
</organism>
<sequence>MHVFAVALPLVSSTAEVASLRSPVSLGLNKV</sequence>
<reference evidence="1" key="2">
    <citation type="journal article" date="2015" name="Fish Shellfish Immunol.">
        <title>Early steps in the European eel (Anguilla anguilla)-Vibrio vulnificus interaction in the gills: Role of the RtxA13 toxin.</title>
        <authorList>
            <person name="Callol A."/>
            <person name="Pajuelo D."/>
            <person name="Ebbesson L."/>
            <person name="Teles M."/>
            <person name="MacKenzie S."/>
            <person name="Amaro C."/>
        </authorList>
    </citation>
    <scope>NUCLEOTIDE SEQUENCE</scope>
</reference>
<accession>A0A0E9UYW9</accession>
<reference evidence="1" key="1">
    <citation type="submission" date="2014-11" db="EMBL/GenBank/DDBJ databases">
        <authorList>
            <person name="Amaro Gonzalez C."/>
        </authorList>
    </citation>
    <scope>NUCLEOTIDE SEQUENCE</scope>
</reference>
<protein>
    <submittedName>
        <fullName evidence="1">Uncharacterized protein</fullName>
    </submittedName>
</protein>
<name>A0A0E9UYW9_ANGAN</name>
<evidence type="ECO:0000313" key="1">
    <source>
        <dbReference type="EMBL" id="JAH70997.1"/>
    </source>
</evidence>
<dbReference type="EMBL" id="GBXM01037580">
    <property type="protein sequence ID" value="JAH70997.1"/>
    <property type="molecule type" value="Transcribed_RNA"/>
</dbReference>